<dbReference type="RefSeq" id="WP_244018927.1">
    <property type="nucleotide sequence ID" value="NZ_JALHLF010000023.1"/>
</dbReference>
<proteinExistence type="predicted"/>
<comment type="caution">
    <text evidence="1">The sequence shown here is derived from an EMBL/GenBank/DDBJ whole genome shotgun (WGS) entry which is preliminary data.</text>
</comment>
<gene>
    <name evidence="1" type="ORF">MTR62_08475</name>
</gene>
<keyword evidence="2" id="KW-1185">Reference proteome</keyword>
<organism evidence="1 2">
    <name type="scientific">Novosphingobium organovorum</name>
    <dbReference type="NCBI Taxonomy" id="2930092"/>
    <lineage>
        <taxon>Bacteria</taxon>
        <taxon>Pseudomonadati</taxon>
        <taxon>Pseudomonadota</taxon>
        <taxon>Alphaproteobacteria</taxon>
        <taxon>Sphingomonadales</taxon>
        <taxon>Sphingomonadaceae</taxon>
        <taxon>Novosphingobium</taxon>
    </lineage>
</organism>
<sequence length="74" mass="7235">SLAKAVRAVRRAGRAEAQVSGVGGVGVSFGGDEGGCEEGMGRGLRLAGVASPVPSIPRGGACRKIVFGSLVLGI</sequence>
<evidence type="ECO:0000313" key="2">
    <source>
        <dbReference type="Proteomes" id="UP001162881"/>
    </source>
</evidence>
<name>A0ABT0BCP3_9SPHN</name>
<protein>
    <submittedName>
        <fullName evidence="1">Uncharacterized protein</fullName>
    </submittedName>
</protein>
<accession>A0ABT0BCP3</accession>
<reference evidence="1" key="1">
    <citation type="submission" date="2022-03" db="EMBL/GenBank/DDBJ databases">
        <title>Identification of a novel bacterium isolated from mangrove sediments.</title>
        <authorList>
            <person name="Pan X."/>
        </authorList>
    </citation>
    <scope>NUCLEOTIDE SEQUENCE</scope>
    <source>
        <strain evidence="1">B1949</strain>
    </source>
</reference>
<feature type="non-terminal residue" evidence="1">
    <location>
        <position position="1"/>
    </location>
</feature>
<evidence type="ECO:0000313" key="1">
    <source>
        <dbReference type="EMBL" id="MCJ2182724.1"/>
    </source>
</evidence>
<dbReference type="Proteomes" id="UP001162881">
    <property type="component" value="Unassembled WGS sequence"/>
</dbReference>
<dbReference type="EMBL" id="JALHLF010000023">
    <property type="protein sequence ID" value="MCJ2182724.1"/>
    <property type="molecule type" value="Genomic_DNA"/>
</dbReference>